<dbReference type="EMBL" id="CP033169">
    <property type="protein sequence ID" value="AYO31721.1"/>
    <property type="molecule type" value="Genomic_DNA"/>
</dbReference>
<evidence type="ECO:0008006" key="3">
    <source>
        <dbReference type="Google" id="ProtNLM"/>
    </source>
</evidence>
<dbReference type="Proteomes" id="UP000280960">
    <property type="component" value="Chromosome"/>
</dbReference>
<dbReference type="AlphaFoldDB" id="A0A3G2R8E5"/>
<dbReference type="InterPro" id="IPR016155">
    <property type="entry name" value="Mopterin_synth/thiamin_S_b"/>
</dbReference>
<sequence>MGKITVKFGTPLNLFLKLEKYEMDIDGPIKILDLERELLERFPQLKDRTANMKYVYYVLDNKTVRDRETVVAEGQEIMLYQPTLGG</sequence>
<accession>A0A3G2R8E5</accession>
<gene>
    <name evidence="1" type="ORF">D2962_14940</name>
</gene>
<reference evidence="1 2" key="1">
    <citation type="submission" date="2018-10" db="EMBL/GenBank/DDBJ databases">
        <authorList>
            <person name="Zhang X."/>
        </authorList>
    </citation>
    <scope>NUCLEOTIDE SEQUENCE [LARGE SCALE GENOMIC DNA]</scope>
    <source>
        <strain evidence="1 2">SK-G1</strain>
    </source>
</reference>
<name>A0A3G2R8E5_9FIRM</name>
<dbReference type="RefSeq" id="WP_122015455.1">
    <property type="nucleotide sequence ID" value="NZ_CP033169.1"/>
</dbReference>
<protein>
    <recommendedName>
        <fullName evidence="3">MoaD/ThiS family protein</fullName>
    </recommendedName>
</protein>
<dbReference type="KEGG" id="bacg:D2962_14940"/>
<proteinExistence type="predicted"/>
<evidence type="ECO:0000313" key="1">
    <source>
        <dbReference type="EMBL" id="AYO31721.1"/>
    </source>
</evidence>
<keyword evidence="2" id="KW-1185">Reference proteome</keyword>
<organism evidence="1 2">
    <name type="scientific">Biomaibacter acetigenes</name>
    <dbReference type="NCBI Taxonomy" id="2316383"/>
    <lineage>
        <taxon>Bacteria</taxon>
        <taxon>Bacillati</taxon>
        <taxon>Bacillota</taxon>
        <taxon>Clostridia</taxon>
        <taxon>Thermosediminibacterales</taxon>
        <taxon>Tepidanaerobacteraceae</taxon>
        <taxon>Biomaibacter</taxon>
    </lineage>
</organism>
<evidence type="ECO:0000313" key="2">
    <source>
        <dbReference type="Proteomes" id="UP000280960"/>
    </source>
</evidence>
<dbReference type="SUPFAM" id="SSF54285">
    <property type="entry name" value="MoaD/ThiS"/>
    <property type="match status" value="1"/>
</dbReference>
<dbReference type="InterPro" id="IPR012675">
    <property type="entry name" value="Beta-grasp_dom_sf"/>
</dbReference>
<dbReference type="Gene3D" id="3.10.20.30">
    <property type="match status" value="1"/>
</dbReference>